<dbReference type="Proteomes" id="UP000029380">
    <property type="component" value="Unassembled WGS sequence"/>
</dbReference>
<name>A0A091BYF9_9ENTE</name>
<proteinExistence type="predicted"/>
<evidence type="ECO:0000256" key="1">
    <source>
        <dbReference type="ARBA" id="ARBA00004141"/>
    </source>
</evidence>
<evidence type="ECO:0000256" key="5">
    <source>
        <dbReference type="SAM" id="Phobius"/>
    </source>
</evidence>
<feature type="transmembrane region" description="Helical" evidence="5">
    <location>
        <begin position="28"/>
        <end position="46"/>
    </location>
</feature>
<comment type="subcellular location">
    <subcellularLocation>
        <location evidence="1">Membrane</location>
        <topology evidence="1">Multi-pass membrane protein</topology>
    </subcellularLocation>
</comment>
<dbReference type="Pfam" id="PF02674">
    <property type="entry name" value="Colicin_V"/>
    <property type="match status" value="1"/>
</dbReference>
<evidence type="ECO:0000256" key="4">
    <source>
        <dbReference type="ARBA" id="ARBA00023136"/>
    </source>
</evidence>
<feature type="transmembrane region" description="Helical" evidence="5">
    <location>
        <begin position="117"/>
        <end position="139"/>
    </location>
</feature>
<comment type="caution">
    <text evidence="6">The sequence shown here is derived from an EMBL/GenBank/DDBJ whole genome shotgun (WGS) entry which is preliminary data.</text>
</comment>
<dbReference type="PANTHER" id="PTHR37306:SF1">
    <property type="entry name" value="COLICIN V PRODUCTION PROTEIN"/>
    <property type="match status" value="1"/>
</dbReference>
<dbReference type="EMBL" id="JPVU01000192">
    <property type="protein sequence ID" value="KFN90656.1"/>
    <property type="molecule type" value="Genomic_DNA"/>
</dbReference>
<keyword evidence="3 5" id="KW-1133">Transmembrane helix</keyword>
<reference evidence="6 7" key="1">
    <citation type="submission" date="2014-08" db="EMBL/GenBank/DDBJ databases">
        <title>Genome sequence of Tetragenococcus muriaticus.</title>
        <authorList>
            <person name="Chuea-nongthon C."/>
            <person name="Rodtong S."/>
            <person name="Yongsawatdigul J."/>
            <person name="Steele J.L."/>
            <person name="Liu X.-y."/>
            <person name="Speers J."/>
            <person name="Glasner J.D."/>
            <person name="Neeno-Eckwall E.C."/>
        </authorList>
    </citation>
    <scope>NUCLEOTIDE SEQUENCE [LARGE SCALE GENOMIC DNA]</scope>
    <source>
        <strain evidence="6 7">PMC-11-5</strain>
    </source>
</reference>
<dbReference type="OrthoDB" id="1809613at2"/>
<organism evidence="6 7">
    <name type="scientific">Tetragenococcus muriaticus PMC-11-5</name>
    <dbReference type="NCBI Taxonomy" id="1302649"/>
    <lineage>
        <taxon>Bacteria</taxon>
        <taxon>Bacillati</taxon>
        <taxon>Bacillota</taxon>
        <taxon>Bacilli</taxon>
        <taxon>Lactobacillales</taxon>
        <taxon>Enterococcaceae</taxon>
        <taxon>Tetragenococcus</taxon>
    </lineage>
</organism>
<evidence type="ECO:0000256" key="3">
    <source>
        <dbReference type="ARBA" id="ARBA00022989"/>
    </source>
</evidence>
<evidence type="ECO:0000313" key="7">
    <source>
        <dbReference type="Proteomes" id="UP000029380"/>
    </source>
</evidence>
<keyword evidence="2 5" id="KW-0812">Transmembrane</keyword>
<dbReference type="RefSeq" id="WP_028790130.1">
    <property type="nucleotide sequence ID" value="NZ_JPVU01000192.1"/>
</dbReference>
<dbReference type="GO" id="GO:0016020">
    <property type="term" value="C:membrane"/>
    <property type="evidence" value="ECO:0007669"/>
    <property type="project" value="UniProtKB-SubCell"/>
</dbReference>
<evidence type="ECO:0000256" key="2">
    <source>
        <dbReference type="ARBA" id="ARBA00022692"/>
    </source>
</evidence>
<sequence length="180" mass="20825">MIGFIIFLLLLFSFYTGARRATALQLLYTVGCVLSFFLALALYESWGEKIELYVPYLSVSPESEMVYYSQEMSLDLDQAYYAAVAFIGWLVFGWLLTKFVMVFVRSLRFKRLLEDDWLVAGILNTILMYITILIVLKVLTMIPVEGIQDLFARSFTADLIVDKTPFLSNMFDRLWITNIL</sequence>
<evidence type="ECO:0000313" key="6">
    <source>
        <dbReference type="EMBL" id="KFN90656.1"/>
    </source>
</evidence>
<gene>
    <name evidence="6" type="ORF">TMUPMC115_1805</name>
</gene>
<dbReference type="InterPro" id="IPR003825">
    <property type="entry name" value="Colicin-V_CvpA"/>
</dbReference>
<feature type="transmembrane region" description="Helical" evidence="5">
    <location>
        <begin position="79"/>
        <end position="97"/>
    </location>
</feature>
<dbReference type="PANTHER" id="PTHR37306">
    <property type="entry name" value="COLICIN V PRODUCTION PROTEIN"/>
    <property type="match status" value="1"/>
</dbReference>
<dbReference type="PATRIC" id="fig|1302649.3.peg.1806"/>
<dbReference type="GO" id="GO:0009403">
    <property type="term" value="P:toxin biosynthetic process"/>
    <property type="evidence" value="ECO:0007669"/>
    <property type="project" value="InterPro"/>
</dbReference>
<protein>
    <submittedName>
        <fullName evidence="6">Colicin V production protein</fullName>
    </submittedName>
</protein>
<dbReference type="AlphaFoldDB" id="A0A091BYF9"/>
<accession>A0A091BYF9</accession>
<keyword evidence="4 5" id="KW-0472">Membrane</keyword>